<dbReference type="Gene3D" id="1.10.1410.10">
    <property type="match status" value="1"/>
</dbReference>
<dbReference type="FunFam" id="3.30.460.10:FF:000006">
    <property type="entry name" value="non-canonical poly(A) RNA polymerase PAPD5"/>
    <property type="match status" value="1"/>
</dbReference>
<evidence type="ECO:0000256" key="5">
    <source>
        <dbReference type="ARBA" id="ARBA00022723"/>
    </source>
</evidence>
<evidence type="ECO:0000313" key="11">
    <source>
        <dbReference type="Proteomes" id="UP001152798"/>
    </source>
</evidence>
<dbReference type="GO" id="GO:0031123">
    <property type="term" value="P:RNA 3'-end processing"/>
    <property type="evidence" value="ECO:0007669"/>
    <property type="project" value="TreeGrafter"/>
</dbReference>
<evidence type="ECO:0000259" key="8">
    <source>
        <dbReference type="Pfam" id="PF03828"/>
    </source>
</evidence>
<proteinExistence type="inferred from homology"/>
<dbReference type="PANTHER" id="PTHR23092">
    <property type="entry name" value="POLY(A) RNA POLYMERASE"/>
    <property type="match status" value="1"/>
</dbReference>
<dbReference type="Pfam" id="PF22600">
    <property type="entry name" value="MTPAP-like_central"/>
    <property type="match status" value="1"/>
</dbReference>
<dbReference type="EMBL" id="OV725077">
    <property type="protein sequence ID" value="CAH1390633.1"/>
    <property type="molecule type" value="Genomic_DNA"/>
</dbReference>
<name>A0A9P0E5R4_NEZVI</name>
<dbReference type="CDD" id="cd05402">
    <property type="entry name" value="NT_PAP_TUTase"/>
    <property type="match status" value="1"/>
</dbReference>
<dbReference type="SUPFAM" id="SSF81631">
    <property type="entry name" value="PAP/OAS1 substrate-binding domain"/>
    <property type="match status" value="1"/>
</dbReference>
<comment type="similarity">
    <text evidence="2">Belongs to the DNA polymerase type-B-like family.</text>
</comment>
<organism evidence="10 11">
    <name type="scientific">Nezara viridula</name>
    <name type="common">Southern green stink bug</name>
    <name type="synonym">Cimex viridulus</name>
    <dbReference type="NCBI Taxonomy" id="85310"/>
    <lineage>
        <taxon>Eukaryota</taxon>
        <taxon>Metazoa</taxon>
        <taxon>Ecdysozoa</taxon>
        <taxon>Arthropoda</taxon>
        <taxon>Hexapoda</taxon>
        <taxon>Insecta</taxon>
        <taxon>Pterygota</taxon>
        <taxon>Neoptera</taxon>
        <taxon>Paraneoptera</taxon>
        <taxon>Hemiptera</taxon>
        <taxon>Heteroptera</taxon>
        <taxon>Panheteroptera</taxon>
        <taxon>Pentatomomorpha</taxon>
        <taxon>Pentatomoidea</taxon>
        <taxon>Pentatomidae</taxon>
        <taxon>Pentatominae</taxon>
        <taxon>Nezara</taxon>
    </lineage>
</organism>
<dbReference type="PANTHER" id="PTHR23092:SF15">
    <property type="entry name" value="INACTIVE NON-CANONICAL POLY(A) RNA POLYMERASE PROTEIN TRF4-2-RELATED"/>
    <property type="match status" value="1"/>
</dbReference>
<comment type="cofactor">
    <cofactor evidence="1">
        <name>Mn(2+)</name>
        <dbReference type="ChEBI" id="CHEBI:29035"/>
    </cofactor>
</comment>
<accession>A0A9P0E5R4</accession>
<dbReference type="InterPro" id="IPR054708">
    <property type="entry name" value="MTPAP-like_central"/>
</dbReference>
<evidence type="ECO:0000256" key="2">
    <source>
        <dbReference type="ARBA" id="ARBA00008593"/>
    </source>
</evidence>
<dbReference type="Gene3D" id="3.30.460.10">
    <property type="entry name" value="Beta Polymerase, domain 2"/>
    <property type="match status" value="1"/>
</dbReference>
<evidence type="ECO:0000256" key="3">
    <source>
        <dbReference type="ARBA" id="ARBA00012388"/>
    </source>
</evidence>
<keyword evidence="7" id="KW-0812">Transmembrane</keyword>
<dbReference type="GO" id="GO:0005730">
    <property type="term" value="C:nucleolus"/>
    <property type="evidence" value="ECO:0007669"/>
    <property type="project" value="TreeGrafter"/>
</dbReference>
<feature type="domain" description="PAP-associated" evidence="8">
    <location>
        <begin position="290"/>
        <end position="347"/>
    </location>
</feature>
<dbReference type="GO" id="GO:1990817">
    <property type="term" value="F:poly(A) RNA polymerase activity"/>
    <property type="evidence" value="ECO:0007669"/>
    <property type="project" value="UniProtKB-EC"/>
</dbReference>
<dbReference type="EC" id="2.7.7.19" evidence="3"/>
<evidence type="ECO:0000256" key="1">
    <source>
        <dbReference type="ARBA" id="ARBA00001936"/>
    </source>
</evidence>
<sequence>MDPTPFSTKSRRNFRNVGNIWNDFSTIHQPTSKVVIERNFPLLTNTRRWFSHPYFRKKIEPTVDQLGNLTRPKFQSKKIVYGSCPWVFPNKCYDSRPIMALHEEINDFYNYMSPTPQEHAARKAVIRNIEAVIIELWPSARVQVIGSFRTGLYLPSSDINLLVIGNWSRFPLNTLKHVMAKKGVCIEKFISVFESTRGPVLKLRDKLFDFEIQISFNESNGPQVSELIKEYKAKYPILGKLALVLKQFLYQRGLHEVLFGGLSYYGLIMMIVSFLQLHPRPNDAMSSNANLGVMLIEFFELYGRRFNYSVTALKTKKGGSYSPKNELAVHTSSVEHSSMLCIEDPLNSFIDLGHGFFRALHARQAFALAFATLNMVMNGFCDDDDSRPQGSILGTIIRVSPAVIRQRQEVSNNFLVITSAIKGLDVNSASV</sequence>
<dbReference type="AlphaFoldDB" id="A0A9P0E5R4"/>
<dbReference type="InterPro" id="IPR043519">
    <property type="entry name" value="NT_sf"/>
</dbReference>
<keyword evidence="7" id="KW-0472">Membrane</keyword>
<dbReference type="InterPro" id="IPR002058">
    <property type="entry name" value="PAP_assoc"/>
</dbReference>
<dbReference type="Proteomes" id="UP001152798">
    <property type="component" value="Chromosome 1"/>
</dbReference>
<evidence type="ECO:0000256" key="7">
    <source>
        <dbReference type="SAM" id="Phobius"/>
    </source>
</evidence>
<keyword evidence="7" id="KW-1133">Transmembrane helix</keyword>
<keyword evidence="11" id="KW-1185">Reference proteome</keyword>
<dbReference type="GO" id="GO:0043634">
    <property type="term" value="P:polyadenylation-dependent ncRNA catabolic process"/>
    <property type="evidence" value="ECO:0007669"/>
    <property type="project" value="TreeGrafter"/>
</dbReference>
<keyword evidence="6" id="KW-0460">Magnesium</keyword>
<dbReference type="SUPFAM" id="SSF81301">
    <property type="entry name" value="Nucleotidyltransferase"/>
    <property type="match status" value="1"/>
</dbReference>
<evidence type="ECO:0000256" key="6">
    <source>
        <dbReference type="ARBA" id="ARBA00022842"/>
    </source>
</evidence>
<dbReference type="GO" id="GO:0031499">
    <property type="term" value="C:TRAMP complex"/>
    <property type="evidence" value="ECO:0007669"/>
    <property type="project" value="TreeGrafter"/>
</dbReference>
<keyword evidence="4" id="KW-0808">Transferase</keyword>
<dbReference type="InterPro" id="IPR045862">
    <property type="entry name" value="Trf4-like"/>
</dbReference>
<feature type="domain" description="Poly(A) RNA polymerase mitochondrial-like central palm" evidence="9">
    <location>
        <begin position="101"/>
        <end position="232"/>
    </location>
</feature>
<dbReference type="GO" id="GO:0003729">
    <property type="term" value="F:mRNA binding"/>
    <property type="evidence" value="ECO:0007669"/>
    <property type="project" value="TreeGrafter"/>
</dbReference>
<protein>
    <recommendedName>
        <fullName evidence="3">polynucleotide adenylyltransferase</fullName>
        <ecNumber evidence="3">2.7.7.19</ecNumber>
    </recommendedName>
</protein>
<evidence type="ECO:0000256" key="4">
    <source>
        <dbReference type="ARBA" id="ARBA00022679"/>
    </source>
</evidence>
<evidence type="ECO:0000259" key="9">
    <source>
        <dbReference type="Pfam" id="PF22600"/>
    </source>
</evidence>
<dbReference type="GO" id="GO:0046872">
    <property type="term" value="F:metal ion binding"/>
    <property type="evidence" value="ECO:0007669"/>
    <property type="project" value="UniProtKB-KW"/>
</dbReference>
<keyword evidence="5" id="KW-0479">Metal-binding</keyword>
<dbReference type="Pfam" id="PF03828">
    <property type="entry name" value="PAP_assoc"/>
    <property type="match status" value="1"/>
</dbReference>
<reference evidence="10" key="1">
    <citation type="submission" date="2022-01" db="EMBL/GenBank/DDBJ databases">
        <authorList>
            <person name="King R."/>
        </authorList>
    </citation>
    <scope>NUCLEOTIDE SEQUENCE</scope>
</reference>
<feature type="transmembrane region" description="Helical" evidence="7">
    <location>
        <begin position="257"/>
        <end position="277"/>
    </location>
</feature>
<evidence type="ECO:0000313" key="10">
    <source>
        <dbReference type="EMBL" id="CAH1390633.1"/>
    </source>
</evidence>
<dbReference type="OrthoDB" id="273917at2759"/>
<gene>
    <name evidence="10" type="ORF">NEZAVI_LOCUS1810</name>
</gene>